<reference evidence="2" key="1">
    <citation type="journal article" date="2019" name="Int. J. Syst. Evol. Microbiol.">
        <title>The Global Catalogue of Microorganisms (GCM) 10K type strain sequencing project: providing services to taxonomists for standard genome sequencing and annotation.</title>
        <authorList>
            <consortium name="The Broad Institute Genomics Platform"/>
            <consortium name="The Broad Institute Genome Sequencing Center for Infectious Disease"/>
            <person name="Wu L."/>
            <person name="Ma J."/>
        </authorList>
    </citation>
    <scope>NUCLEOTIDE SEQUENCE [LARGE SCALE GENOMIC DNA]</scope>
    <source>
        <strain evidence="2">NBRC 108728</strain>
    </source>
</reference>
<protein>
    <submittedName>
        <fullName evidence="1">Uncharacterized protein</fullName>
    </submittedName>
</protein>
<sequence length="91" mass="9614">MLVDPAHVELGVQPGELTCELGQELVEQASIDQARVAIGDRGDPDQGLEFGDGARVHSRMLAKLQAETSADSMAETISGASGSVFGRKRFT</sequence>
<dbReference type="Proteomes" id="UP001321486">
    <property type="component" value="Chromosome"/>
</dbReference>
<evidence type="ECO:0000313" key="1">
    <source>
        <dbReference type="EMBL" id="BDZ51252.1"/>
    </source>
</evidence>
<organism evidence="1 2">
    <name type="scientific">Frondihabitans sucicola</name>
    <dbReference type="NCBI Taxonomy" id="1268041"/>
    <lineage>
        <taxon>Bacteria</taxon>
        <taxon>Bacillati</taxon>
        <taxon>Actinomycetota</taxon>
        <taxon>Actinomycetes</taxon>
        <taxon>Micrococcales</taxon>
        <taxon>Microbacteriaceae</taxon>
        <taxon>Frondihabitans</taxon>
    </lineage>
</organism>
<proteinExistence type="predicted"/>
<gene>
    <name evidence="1" type="ORF">GCM10025867_34930</name>
</gene>
<dbReference type="EMBL" id="AP027732">
    <property type="protein sequence ID" value="BDZ51252.1"/>
    <property type="molecule type" value="Genomic_DNA"/>
</dbReference>
<name>A0ABM8GS12_9MICO</name>
<evidence type="ECO:0000313" key="2">
    <source>
        <dbReference type="Proteomes" id="UP001321486"/>
    </source>
</evidence>
<keyword evidence="2" id="KW-1185">Reference proteome</keyword>
<accession>A0ABM8GS12</accession>